<feature type="signal peptide" evidence="1">
    <location>
        <begin position="1"/>
        <end position="17"/>
    </location>
</feature>
<dbReference type="PROSITE" id="PS51257">
    <property type="entry name" value="PROKAR_LIPOPROTEIN"/>
    <property type="match status" value="1"/>
</dbReference>
<accession>A0ABR1VW75</accession>
<sequence length="94" mass="9881">MKLALFTVVLGSTSVLAGCNCKCQDPSGTGPQWNDLTAQGCGTKLAGESIACSWNKQYHGDQHHQCSSSLCCIDSGNFDLFCKLGGAPGAYCWS</sequence>
<evidence type="ECO:0000313" key="3">
    <source>
        <dbReference type="Proteomes" id="UP001433268"/>
    </source>
</evidence>
<proteinExistence type="predicted"/>
<feature type="chain" id="PRO_5047287095" description="Secreted protein" evidence="1">
    <location>
        <begin position="18"/>
        <end position="94"/>
    </location>
</feature>
<dbReference type="InterPro" id="IPR045992">
    <property type="entry name" value="DUF5948"/>
</dbReference>
<dbReference type="GeneID" id="92047534"/>
<protein>
    <recommendedName>
        <fullName evidence="4">Secreted protein</fullName>
    </recommendedName>
</protein>
<evidence type="ECO:0000256" key="1">
    <source>
        <dbReference type="SAM" id="SignalP"/>
    </source>
</evidence>
<evidence type="ECO:0000313" key="2">
    <source>
        <dbReference type="EMBL" id="KAK8075496.1"/>
    </source>
</evidence>
<dbReference type="Proteomes" id="UP001433268">
    <property type="component" value="Unassembled WGS sequence"/>
</dbReference>
<gene>
    <name evidence="2" type="ORF">PG997_010159</name>
</gene>
<organism evidence="2 3">
    <name type="scientific">Apiospora hydei</name>
    <dbReference type="NCBI Taxonomy" id="1337664"/>
    <lineage>
        <taxon>Eukaryota</taxon>
        <taxon>Fungi</taxon>
        <taxon>Dikarya</taxon>
        <taxon>Ascomycota</taxon>
        <taxon>Pezizomycotina</taxon>
        <taxon>Sordariomycetes</taxon>
        <taxon>Xylariomycetidae</taxon>
        <taxon>Amphisphaeriales</taxon>
        <taxon>Apiosporaceae</taxon>
        <taxon>Apiospora</taxon>
    </lineage>
</organism>
<comment type="caution">
    <text evidence="2">The sequence shown here is derived from an EMBL/GenBank/DDBJ whole genome shotgun (WGS) entry which is preliminary data.</text>
</comment>
<keyword evidence="3" id="KW-1185">Reference proteome</keyword>
<evidence type="ECO:0008006" key="4">
    <source>
        <dbReference type="Google" id="ProtNLM"/>
    </source>
</evidence>
<name>A0ABR1VW75_9PEZI</name>
<dbReference type="RefSeq" id="XP_066666436.1">
    <property type="nucleotide sequence ID" value="XM_066814474.1"/>
</dbReference>
<keyword evidence="1" id="KW-0732">Signal</keyword>
<dbReference type="Pfam" id="PF19373">
    <property type="entry name" value="DUF5948"/>
    <property type="match status" value="1"/>
</dbReference>
<reference evidence="2 3" key="1">
    <citation type="submission" date="2023-01" db="EMBL/GenBank/DDBJ databases">
        <title>Analysis of 21 Apiospora genomes using comparative genomics revels a genus with tremendous synthesis potential of carbohydrate active enzymes and secondary metabolites.</title>
        <authorList>
            <person name="Sorensen T."/>
        </authorList>
    </citation>
    <scope>NUCLEOTIDE SEQUENCE [LARGE SCALE GENOMIC DNA]</scope>
    <source>
        <strain evidence="2 3">CBS 114990</strain>
    </source>
</reference>
<dbReference type="EMBL" id="JAQQWN010000007">
    <property type="protein sequence ID" value="KAK8075496.1"/>
    <property type="molecule type" value="Genomic_DNA"/>
</dbReference>